<name>A0ABU0R8Z3_9MICO</name>
<dbReference type="PROSITE" id="PS51729">
    <property type="entry name" value="GNAT_YJDJ"/>
    <property type="match status" value="1"/>
</dbReference>
<dbReference type="InterPro" id="IPR031165">
    <property type="entry name" value="GNAT_YJDJ"/>
</dbReference>
<evidence type="ECO:0000313" key="3">
    <source>
        <dbReference type="EMBL" id="MDQ0894546.1"/>
    </source>
</evidence>
<dbReference type="PANTHER" id="PTHR31435">
    <property type="entry name" value="PROTEIN NATD1"/>
    <property type="match status" value="1"/>
</dbReference>
<dbReference type="PANTHER" id="PTHR31435:SF10">
    <property type="entry name" value="BSR4717 PROTEIN"/>
    <property type="match status" value="1"/>
</dbReference>
<dbReference type="Gene3D" id="3.40.630.30">
    <property type="match status" value="1"/>
</dbReference>
<dbReference type="Proteomes" id="UP001239083">
    <property type="component" value="Unassembled WGS sequence"/>
</dbReference>
<keyword evidence="4" id="KW-1185">Reference proteome</keyword>
<dbReference type="InterPro" id="IPR016181">
    <property type="entry name" value="Acyl_CoA_acyltransferase"/>
</dbReference>
<sequence length="102" mass="11275">MTDDTTTHDTVDIVRNDAGRRYELTVDGALAGYAQFRTGPDTIVFTHTVVKPAFEGRGLGSRLAKFVLDDAVAKGETIVPECPFIAAYLRRHTEYEASVDWP</sequence>
<dbReference type="InterPro" id="IPR045057">
    <property type="entry name" value="Gcn5-rel_NAT"/>
</dbReference>
<feature type="domain" description="N-acetyltransferase" evidence="1">
    <location>
        <begin position="1"/>
        <end position="102"/>
    </location>
</feature>
<dbReference type="EMBL" id="JAUSYY010000001">
    <property type="protein sequence ID" value="MDQ0894546.1"/>
    <property type="molecule type" value="Genomic_DNA"/>
</dbReference>
<evidence type="ECO:0000259" key="1">
    <source>
        <dbReference type="PROSITE" id="PS51186"/>
    </source>
</evidence>
<dbReference type="InterPro" id="IPR000182">
    <property type="entry name" value="GNAT_dom"/>
</dbReference>
<proteinExistence type="predicted"/>
<evidence type="ECO:0000313" key="4">
    <source>
        <dbReference type="Proteomes" id="UP001239083"/>
    </source>
</evidence>
<reference evidence="3 4" key="1">
    <citation type="submission" date="2023-07" db="EMBL/GenBank/DDBJ databases">
        <title>Comparative genomics of wheat-associated soil bacteria to identify genetic determinants of phenazine resistance.</title>
        <authorList>
            <person name="Mouncey N."/>
        </authorList>
    </citation>
    <scope>NUCLEOTIDE SEQUENCE [LARGE SCALE GENOMIC DNA]</scope>
    <source>
        <strain evidence="3 4">V3I3</strain>
    </source>
</reference>
<dbReference type="PROSITE" id="PS51186">
    <property type="entry name" value="GNAT"/>
    <property type="match status" value="1"/>
</dbReference>
<dbReference type="SUPFAM" id="SSF55729">
    <property type="entry name" value="Acyl-CoA N-acyltransferases (Nat)"/>
    <property type="match status" value="1"/>
</dbReference>
<dbReference type="Pfam" id="PF14542">
    <property type="entry name" value="Acetyltransf_CG"/>
    <property type="match status" value="1"/>
</dbReference>
<comment type="caution">
    <text evidence="3">The sequence shown here is derived from an EMBL/GenBank/DDBJ whole genome shotgun (WGS) entry which is preliminary data.</text>
</comment>
<dbReference type="CDD" id="cd04301">
    <property type="entry name" value="NAT_SF"/>
    <property type="match status" value="1"/>
</dbReference>
<accession>A0ABU0R8Z3</accession>
<feature type="domain" description="N-acetyltransferase" evidence="2">
    <location>
        <begin position="14"/>
        <end position="100"/>
    </location>
</feature>
<organism evidence="3 4">
    <name type="scientific">Agromyces ramosus</name>
    <dbReference type="NCBI Taxonomy" id="33879"/>
    <lineage>
        <taxon>Bacteria</taxon>
        <taxon>Bacillati</taxon>
        <taxon>Actinomycetota</taxon>
        <taxon>Actinomycetes</taxon>
        <taxon>Micrococcales</taxon>
        <taxon>Microbacteriaceae</taxon>
        <taxon>Agromyces</taxon>
    </lineage>
</organism>
<dbReference type="RefSeq" id="WP_307041871.1">
    <property type="nucleotide sequence ID" value="NZ_JAUSYY010000001.1"/>
</dbReference>
<gene>
    <name evidence="3" type="ORF">QFZ26_002101</name>
</gene>
<protein>
    <submittedName>
        <fullName evidence="3">GNAT family acetyltransferase</fullName>
    </submittedName>
</protein>
<evidence type="ECO:0000259" key="2">
    <source>
        <dbReference type="PROSITE" id="PS51729"/>
    </source>
</evidence>